<gene>
    <name evidence="1" type="ORF">Psi02_20020</name>
</gene>
<proteinExistence type="predicted"/>
<accession>A0A8J3UHU5</accession>
<evidence type="ECO:0000313" key="1">
    <source>
        <dbReference type="EMBL" id="GII45578.1"/>
    </source>
</evidence>
<dbReference type="AlphaFoldDB" id="A0A8J3UHU5"/>
<dbReference type="Proteomes" id="UP000644610">
    <property type="component" value="Unassembled WGS sequence"/>
</dbReference>
<comment type="caution">
    <text evidence="1">The sequence shown here is derived from an EMBL/GenBank/DDBJ whole genome shotgun (WGS) entry which is preliminary data.</text>
</comment>
<organism evidence="1 2">
    <name type="scientific">Planotetraspora silvatica</name>
    <dbReference type="NCBI Taxonomy" id="234614"/>
    <lineage>
        <taxon>Bacteria</taxon>
        <taxon>Bacillati</taxon>
        <taxon>Actinomycetota</taxon>
        <taxon>Actinomycetes</taxon>
        <taxon>Streptosporangiales</taxon>
        <taxon>Streptosporangiaceae</taxon>
        <taxon>Planotetraspora</taxon>
    </lineage>
</organism>
<protein>
    <submittedName>
        <fullName evidence="1">Uncharacterized protein</fullName>
    </submittedName>
</protein>
<name>A0A8J3UHU5_9ACTN</name>
<keyword evidence="2" id="KW-1185">Reference proteome</keyword>
<dbReference type="EMBL" id="BOOQ01000010">
    <property type="protein sequence ID" value="GII45578.1"/>
    <property type="molecule type" value="Genomic_DNA"/>
</dbReference>
<evidence type="ECO:0000313" key="2">
    <source>
        <dbReference type="Proteomes" id="UP000644610"/>
    </source>
</evidence>
<reference evidence="1" key="1">
    <citation type="submission" date="2021-01" db="EMBL/GenBank/DDBJ databases">
        <title>Whole genome shotgun sequence of Planotetraspora silvatica NBRC 100141.</title>
        <authorList>
            <person name="Komaki H."/>
            <person name="Tamura T."/>
        </authorList>
    </citation>
    <scope>NUCLEOTIDE SEQUENCE</scope>
    <source>
        <strain evidence="1">NBRC 100141</strain>
    </source>
</reference>
<sequence>MCSTIKHCEDIAMRILNKLFTKPTRPSHSEVSYLEALATNARHSRTGRPTTAR</sequence>